<reference evidence="2" key="2">
    <citation type="submission" date="2023-02" db="EMBL/GenBank/DDBJ databases">
        <authorList>
            <person name="Swenson N.G."/>
            <person name="Wegrzyn J.L."/>
            <person name="Mcevoy S.L."/>
        </authorList>
    </citation>
    <scope>NUCLEOTIDE SEQUENCE</scope>
    <source>
        <strain evidence="2">91603</strain>
        <tissue evidence="2">Leaf</tissue>
    </source>
</reference>
<evidence type="ECO:0000313" key="2">
    <source>
        <dbReference type="EMBL" id="KAI9186861.1"/>
    </source>
</evidence>
<dbReference type="Proteomes" id="UP001064489">
    <property type="component" value="Chromosome 3"/>
</dbReference>
<evidence type="ECO:0000313" key="3">
    <source>
        <dbReference type="Proteomes" id="UP001064489"/>
    </source>
</evidence>
<feature type="region of interest" description="Disordered" evidence="1">
    <location>
        <begin position="79"/>
        <end position="114"/>
    </location>
</feature>
<organism evidence="2 3">
    <name type="scientific">Acer negundo</name>
    <name type="common">Box elder</name>
    <dbReference type="NCBI Taxonomy" id="4023"/>
    <lineage>
        <taxon>Eukaryota</taxon>
        <taxon>Viridiplantae</taxon>
        <taxon>Streptophyta</taxon>
        <taxon>Embryophyta</taxon>
        <taxon>Tracheophyta</taxon>
        <taxon>Spermatophyta</taxon>
        <taxon>Magnoliopsida</taxon>
        <taxon>eudicotyledons</taxon>
        <taxon>Gunneridae</taxon>
        <taxon>Pentapetalae</taxon>
        <taxon>rosids</taxon>
        <taxon>malvids</taxon>
        <taxon>Sapindales</taxon>
        <taxon>Sapindaceae</taxon>
        <taxon>Hippocastanoideae</taxon>
        <taxon>Acereae</taxon>
        <taxon>Acer</taxon>
    </lineage>
</organism>
<name>A0AAD5J685_ACENE</name>
<reference evidence="2" key="1">
    <citation type="journal article" date="2022" name="Plant J.">
        <title>Strategies of tolerance reflected in two North American maple genomes.</title>
        <authorList>
            <person name="McEvoy S.L."/>
            <person name="Sezen U.U."/>
            <person name="Trouern-Trend A."/>
            <person name="McMahon S.M."/>
            <person name="Schaberg P.G."/>
            <person name="Yang J."/>
            <person name="Wegrzyn J.L."/>
            <person name="Swenson N.G."/>
        </authorList>
    </citation>
    <scope>NUCLEOTIDE SEQUENCE</scope>
    <source>
        <strain evidence="2">91603</strain>
    </source>
</reference>
<feature type="compositionally biased region" description="Low complexity" evidence="1">
    <location>
        <begin position="103"/>
        <end position="114"/>
    </location>
</feature>
<sequence length="163" mass="17688">MIISGSQPIGFPVLVNIILALHHPRSLISPVQVLMGSQLWRFIEHHPIPTGPPTLPIAAAAAAARVYKSSQLDRFSNQAVHGSKLSDDHQRFSTGRVSRSDQYHSSSSSSSVSYQSDGFSTMAVHGSSITKLDRTKPLQLHQLQTNSSSASSTFQPRLIDGLM</sequence>
<dbReference type="AlphaFoldDB" id="A0AAD5J685"/>
<dbReference type="EMBL" id="JAJSOW010000100">
    <property type="protein sequence ID" value="KAI9186861.1"/>
    <property type="molecule type" value="Genomic_DNA"/>
</dbReference>
<evidence type="ECO:0000256" key="1">
    <source>
        <dbReference type="SAM" id="MobiDB-lite"/>
    </source>
</evidence>
<accession>A0AAD5J685</accession>
<comment type="caution">
    <text evidence="2">The sequence shown here is derived from an EMBL/GenBank/DDBJ whole genome shotgun (WGS) entry which is preliminary data.</text>
</comment>
<keyword evidence="3" id="KW-1185">Reference proteome</keyword>
<protein>
    <submittedName>
        <fullName evidence="2">Uncharacterized protein</fullName>
    </submittedName>
</protein>
<gene>
    <name evidence="2" type="ORF">LWI28_021671</name>
</gene>
<proteinExistence type="predicted"/>